<sequence length="75" mass="8559">MSFLGNDPPRSEFRTNGDNKILIVTSAAEGMDTAQCDLVILYEYVGSHQNNPNQRCIGRCRRFNQKSNQNIPERK</sequence>
<dbReference type="Proteomes" id="UP000694851">
    <property type="component" value="Unplaced"/>
</dbReference>
<dbReference type="RefSeq" id="XP_019488318.1">
    <property type="nucleotide sequence ID" value="XM_019632773.1"/>
</dbReference>
<dbReference type="AlphaFoldDB" id="A0A8B7QKV6"/>
<keyword evidence="1" id="KW-1185">Reference proteome</keyword>
<keyword evidence="2" id="KW-0378">Hydrolase</keyword>
<organism evidence="1 2">
    <name type="scientific">Hipposideros armiger</name>
    <name type="common">Great Himalayan leaf-nosed bat</name>
    <dbReference type="NCBI Taxonomy" id="186990"/>
    <lineage>
        <taxon>Eukaryota</taxon>
        <taxon>Metazoa</taxon>
        <taxon>Chordata</taxon>
        <taxon>Craniata</taxon>
        <taxon>Vertebrata</taxon>
        <taxon>Euteleostomi</taxon>
        <taxon>Mammalia</taxon>
        <taxon>Eutheria</taxon>
        <taxon>Laurasiatheria</taxon>
        <taxon>Chiroptera</taxon>
        <taxon>Yinpterochiroptera</taxon>
        <taxon>Rhinolophoidea</taxon>
        <taxon>Hipposideridae</taxon>
        <taxon>Hipposideros</taxon>
    </lineage>
</organism>
<name>A0A8B7QKV6_HIPAR</name>
<protein>
    <submittedName>
        <fullName evidence="2">Probable ATP-dependent RNA helicase DDX58</fullName>
    </submittedName>
</protein>
<gene>
    <name evidence="2" type="primary">LOC109376690</name>
</gene>
<evidence type="ECO:0000313" key="1">
    <source>
        <dbReference type="Proteomes" id="UP000694851"/>
    </source>
</evidence>
<accession>A0A8B7QKV6</accession>
<keyword evidence="2" id="KW-0347">Helicase</keyword>
<reference evidence="2" key="1">
    <citation type="submission" date="2025-08" db="UniProtKB">
        <authorList>
            <consortium name="RefSeq"/>
        </authorList>
    </citation>
    <scope>IDENTIFICATION</scope>
    <source>
        <tissue evidence="2">Muscle</tissue>
    </source>
</reference>
<dbReference type="Gene3D" id="3.40.50.300">
    <property type="entry name" value="P-loop containing nucleotide triphosphate hydrolases"/>
    <property type="match status" value="1"/>
</dbReference>
<dbReference type="KEGG" id="hai:109376690"/>
<dbReference type="SUPFAM" id="SSF52540">
    <property type="entry name" value="P-loop containing nucleoside triphosphate hydrolases"/>
    <property type="match status" value="1"/>
</dbReference>
<dbReference type="GeneID" id="109376690"/>
<proteinExistence type="predicted"/>
<dbReference type="GO" id="GO:0004386">
    <property type="term" value="F:helicase activity"/>
    <property type="evidence" value="ECO:0007669"/>
    <property type="project" value="UniProtKB-KW"/>
</dbReference>
<keyword evidence="2" id="KW-0067">ATP-binding</keyword>
<evidence type="ECO:0000313" key="2">
    <source>
        <dbReference type="RefSeq" id="XP_019488318.1"/>
    </source>
</evidence>
<dbReference type="InterPro" id="IPR027417">
    <property type="entry name" value="P-loop_NTPase"/>
</dbReference>
<dbReference type="OrthoDB" id="416741at2759"/>
<keyword evidence="2" id="KW-0547">Nucleotide-binding</keyword>